<protein>
    <submittedName>
        <fullName evidence="1">Protein GVQW3-like</fullName>
    </submittedName>
</protein>
<evidence type="ECO:0000313" key="1">
    <source>
        <dbReference type="EMBL" id="KAF0757448.1"/>
    </source>
</evidence>
<sequence>MYLYDEEPDASYSSNLITRTSSCIRTIIGLSCMTMLLIQLTHLTRFYTENQITVLSHPSYSPDLALGSGRLFFLFPKLKLKMKGHFFDDIQAIQRACIHQEA</sequence>
<accession>A0A6G0YJX0</accession>
<proteinExistence type="predicted"/>
<dbReference type="Proteomes" id="UP000478052">
    <property type="component" value="Unassembled WGS sequence"/>
</dbReference>
<gene>
    <name evidence="1" type="ORF">FWK35_00019940</name>
</gene>
<evidence type="ECO:0000313" key="2">
    <source>
        <dbReference type="Proteomes" id="UP000478052"/>
    </source>
</evidence>
<dbReference type="GO" id="GO:0003676">
    <property type="term" value="F:nucleic acid binding"/>
    <property type="evidence" value="ECO:0007669"/>
    <property type="project" value="InterPro"/>
</dbReference>
<dbReference type="Gene3D" id="3.30.420.10">
    <property type="entry name" value="Ribonuclease H-like superfamily/Ribonuclease H"/>
    <property type="match status" value="1"/>
</dbReference>
<dbReference type="EMBL" id="VUJU01003574">
    <property type="protein sequence ID" value="KAF0757448.1"/>
    <property type="molecule type" value="Genomic_DNA"/>
</dbReference>
<reference evidence="1 2" key="1">
    <citation type="submission" date="2019-08" db="EMBL/GenBank/DDBJ databases">
        <title>Whole genome of Aphis craccivora.</title>
        <authorList>
            <person name="Voronova N.V."/>
            <person name="Shulinski R.S."/>
            <person name="Bandarenka Y.V."/>
            <person name="Zhorov D.G."/>
            <person name="Warner D."/>
        </authorList>
    </citation>
    <scope>NUCLEOTIDE SEQUENCE [LARGE SCALE GENOMIC DNA]</scope>
    <source>
        <strain evidence="1">180601</strain>
        <tissue evidence="1">Whole Body</tissue>
    </source>
</reference>
<dbReference type="AlphaFoldDB" id="A0A6G0YJX0"/>
<name>A0A6G0YJX0_APHCR</name>
<keyword evidence="2" id="KW-1185">Reference proteome</keyword>
<comment type="caution">
    <text evidence="1">The sequence shown here is derived from an EMBL/GenBank/DDBJ whole genome shotgun (WGS) entry which is preliminary data.</text>
</comment>
<dbReference type="InterPro" id="IPR036397">
    <property type="entry name" value="RNaseH_sf"/>
</dbReference>
<organism evidence="1 2">
    <name type="scientific">Aphis craccivora</name>
    <name type="common">Cowpea aphid</name>
    <dbReference type="NCBI Taxonomy" id="307492"/>
    <lineage>
        <taxon>Eukaryota</taxon>
        <taxon>Metazoa</taxon>
        <taxon>Ecdysozoa</taxon>
        <taxon>Arthropoda</taxon>
        <taxon>Hexapoda</taxon>
        <taxon>Insecta</taxon>
        <taxon>Pterygota</taxon>
        <taxon>Neoptera</taxon>
        <taxon>Paraneoptera</taxon>
        <taxon>Hemiptera</taxon>
        <taxon>Sternorrhyncha</taxon>
        <taxon>Aphidomorpha</taxon>
        <taxon>Aphidoidea</taxon>
        <taxon>Aphididae</taxon>
        <taxon>Aphidini</taxon>
        <taxon>Aphis</taxon>
        <taxon>Aphis</taxon>
    </lineage>
</organism>